<dbReference type="PANTHER" id="PTHR34309:SF1">
    <property type="entry name" value="PROTEIN GLCG"/>
    <property type="match status" value="1"/>
</dbReference>
<organism evidence="1 2">
    <name type="scientific">Pseudomonas cremoricolorata</name>
    <dbReference type="NCBI Taxonomy" id="157783"/>
    <lineage>
        <taxon>Bacteria</taxon>
        <taxon>Pseudomonadati</taxon>
        <taxon>Pseudomonadota</taxon>
        <taxon>Gammaproteobacteria</taxon>
        <taxon>Pseudomonadales</taxon>
        <taxon>Pseudomonadaceae</taxon>
        <taxon>Pseudomonas</taxon>
    </lineage>
</organism>
<dbReference type="InterPro" id="IPR052517">
    <property type="entry name" value="GlcG_carb_metab_protein"/>
</dbReference>
<dbReference type="RefSeq" id="WP_038413745.1">
    <property type="nucleotide sequence ID" value="NZ_CP009455.1"/>
</dbReference>
<accession>A0A089YH88</accession>
<dbReference type="InterPro" id="IPR038084">
    <property type="entry name" value="PduO/GlcC-like_sf"/>
</dbReference>
<name>A0A089YH88_9PSED</name>
<protein>
    <recommendedName>
        <fullName evidence="3">Heme-binding protein</fullName>
    </recommendedName>
</protein>
<dbReference type="EMBL" id="CP009455">
    <property type="protein sequence ID" value="AIR91063.1"/>
    <property type="molecule type" value="Genomic_DNA"/>
</dbReference>
<reference evidence="1 2" key="1">
    <citation type="submission" date="2014-09" db="EMBL/GenBank/DDBJ databases">
        <authorList>
            <person name="Chan K.-G."/>
        </authorList>
    </citation>
    <scope>NUCLEOTIDE SEQUENCE [LARGE SCALE GENOMIC DNA]</scope>
    <source>
        <strain evidence="1 2">ND07</strain>
    </source>
</reference>
<keyword evidence="2" id="KW-1185">Reference proteome</keyword>
<evidence type="ECO:0008006" key="3">
    <source>
        <dbReference type="Google" id="ProtNLM"/>
    </source>
</evidence>
<evidence type="ECO:0000313" key="2">
    <source>
        <dbReference type="Proteomes" id="UP000029493"/>
    </source>
</evidence>
<dbReference type="OrthoDB" id="1684899at2"/>
<dbReference type="STRING" id="157783.LK03_18110"/>
<dbReference type="AlphaFoldDB" id="A0A089YH88"/>
<dbReference type="PANTHER" id="PTHR34309">
    <property type="entry name" value="SLR1406 PROTEIN"/>
    <property type="match status" value="1"/>
</dbReference>
<dbReference type="SUPFAM" id="SSF143744">
    <property type="entry name" value="GlcG-like"/>
    <property type="match status" value="1"/>
</dbReference>
<dbReference type="Proteomes" id="UP000029493">
    <property type="component" value="Chromosome"/>
</dbReference>
<dbReference type="Pfam" id="PF03928">
    <property type="entry name" value="HbpS-like"/>
    <property type="match status" value="1"/>
</dbReference>
<dbReference type="eggNOG" id="COG3193">
    <property type="taxonomic scope" value="Bacteria"/>
</dbReference>
<dbReference type="KEGG" id="psw:LK03_18110"/>
<proteinExistence type="predicted"/>
<evidence type="ECO:0000313" key="1">
    <source>
        <dbReference type="EMBL" id="AIR91063.1"/>
    </source>
</evidence>
<sequence length="146" mass="15384">MSQWLRQQWNLGLPLAMRGLQAALDAAAQRQVRVSIVLVDAGGMPLHSAHMDGAPPQAQAIAQRKALTALGFGIPTADWHARLAQCSEAVRSGLPLQPDMALFGGGEPLHHQQQIIGAIGVSGASEALDTLCAKAAVEQIARLLQD</sequence>
<gene>
    <name evidence="1" type="ORF">LK03_18110</name>
</gene>
<dbReference type="Gene3D" id="3.30.450.150">
    <property type="entry name" value="Haem-degrading domain"/>
    <property type="match status" value="1"/>
</dbReference>
<dbReference type="InterPro" id="IPR005624">
    <property type="entry name" value="PduO/GlcC-like"/>
</dbReference>